<dbReference type="OrthoDB" id="2154658at2759"/>
<dbReference type="STRING" id="1754190.A0A1Y2DF99"/>
<reference evidence="4 5" key="1">
    <citation type="submission" date="2016-08" db="EMBL/GenBank/DDBJ databases">
        <title>A Parts List for Fungal Cellulosomes Revealed by Comparative Genomics.</title>
        <authorList>
            <consortium name="DOE Joint Genome Institute"/>
            <person name="Haitjema C.H."/>
            <person name="Gilmore S.P."/>
            <person name="Henske J.K."/>
            <person name="Solomon K.V."/>
            <person name="De Groot R."/>
            <person name="Kuo A."/>
            <person name="Mondo S.J."/>
            <person name="Salamov A.A."/>
            <person name="Labutti K."/>
            <person name="Zhao Z."/>
            <person name="Chiniquy J."/>
            <person name="Barry K."/>
            <person name="Brewer H.M."/>
            <person name="Purvine S.O."/>
            <person name="Wright A.T."/>
            <person name="Boxma B."/>
            <person name="Van Alen T."/>
            <person name="Hackstein J.H."/>
            <person name="Baker S.E."/>
            <person name="Grigoriev I.V."/>
            <person name="O'Malley M.A."/>
        </authorList>
    </citation>
    <scope>NUCLEOTIDE SEQUENCE [LARGE SCALE GENOMIC DNA]</scope>
    <source>
        <strain evidence="4 5">G1</strain>
    </source>
</reference>
<evidence type="ECO:0000313" key="5">
    <source>
        <dbReference type="Proteomes" id="UP000193920"/>
    </source>
</evidence>
<evidence type="ECO:0000256" key="2">
    <source>
        <dbReference type="ARBA" id="ARBA00023043"/>
    </source>
</evidence>
<proteinExistence type="predicted"/>
<feature type="repeat" description="ANK" evidence="3">
    <location>
        <begin position="438"/>
        <end position="470"/>
    </location>
</feature>
<organism evidence="4 5">
    <name type="scientific">Neocallimastix californiae</name>
    <dbReference type="NCBI Taxonomy" id="1754190"/>
    <lineage>
        <taxon>Eukaryota</taxon>
        <taxon>Fungi</taxon>
        <taxon>Fungi incertae sedis</taxon>
        <taxon>Chytridiomycota</taxon>
        <taxon>Chytridiomycota incertae sedis</taxon>
        <taxon>Neocallimastigomycetes</taxon>
        <taxon>Neocallimastigales</taxon>
        <taxon>Neocallimastigaceae</taxon>
        <taxon>Neocallimastix</taxon>
    </lineage>
</organism>
<evidence type="ECO:0000313" key="4">
    <source>
        <dbReference type="EMBL" id="ORY57938.1"/>
    </source>
</evidence>
<dbReference type="InterPro" id="IPR002110">
    <property type="entry name" value="Ankyrin_rpt"/>
</dbReference>
<evidence type="ECO:0000256" key="3">
    <source>
        <dbReference type="PROSITE-ProRule" id="PRU00023"/>
    </source>
</evidence>
<sequence length="551" mass="64062">MNIESFIKIFLFDLKNQDKNCINEINENKNMIKLYLSENGNPKVINSFIERFNNIVLIQNDTNDFKLIKKVLTHKSFTYIYSLFKNSNILIQACKINNLNAINWLLTMKINLEVQDTDGMTALMYASQQPEQLFVINYYLDNTDKKCLNLTNNDGNNALFFSINNENAFKELLKSKIDVNHINKRNESIFLYCCKNKAYNILSYLFDKKSVDVNIVDIEGKTAAMYLAENGRNLEIRELSQKKFCNFNYKNKNNESVLSVVLKNMYKPENVKDSFRVCCYGNIINTLIYIGCDFNTQIDEDGNTPLMVLMYVQDTITLEYIIKYGKNLDLSIKNKYGENASSLFFKCINKDTIYNILIKNPTFDLEYHDPNNNNTMLMIGSIIQPSLIDVVLENNINLVNNVNMKNENALIIAVKCNNIYSLEKLLKYKINVNQQDYLGCTALHYAIEIRNYDVIQLLIFNNADISIRDNFGKTPIDYANELNDKIALKLLNNKNGENKNIDQNENINALMKYRKEIDEYLYPCIHDNYSEFKMSDNLAKTLKDTYENNVQ</sequence>
<dbReference type="Gene3D" id="1.25.40.20">
    <property type="entry name" value="Ankyrin repeat-containing domain"/>
    <property type="match status" value="2"/>
</dbReference>
<gene>
    <name evidence="4" type="ORF">LY90DRAFT_669081</name>
</gene>
<dbReference type="PANTHER" id="PTHR24198">
    <property type="entry name" value="ANKYRIN REPEAT AND PROTEIN KINASE DOMAIN-CONTAINING PROTEIN"/>
    <property type="match status" value="1"/>
</dbReference>
<accession>A0A1Y2DF99</accession>
<name>A0A1Y2DF99_9FUNG</name>
<keyword evidence="2 3" id="KW-0040">ANK repeat</keyword>
<dbReference type="Pfam" id="PF12796">
    <property type="entry name" value="Ank_2"/>
    <property type="match status" value="3"/>
</dbReference>
<comment type="caution">
    <text evidence="4">The sequence shown here is derived from an EMBL/GenBank/DDBJ whole genome shotgun (WGS) entry which is preliminary data.</text>
</comment>
<dbReference type="AlphaFoldDB" id="A0A1Y2DF99"/>
<dbReference type="EMBL" id="MCOG01000068">
    <property type="protein sequence ID" value="ORY57938.1"/>
    <property type="molecule type" value="Genomic_DNA"/>
</dbReference>
<dbReference type="InterPro" id="IPR036770">
    <property type="entry name" value="Ankyrin_rpt-contain_sf"/>
</dbReference>
<protein>
    <submittedName>
        <fullName evidence="4">Ankyrin</fullName>
    </submittedName>
</protein>
<dbReference type="SMART" id="SM00248">
    <property type="entry name" value="ANK"/>
    <property type="match status" value="10"/>
</dbReference>
<dbReference type="PROSITE" id="PS50088">
    <property type="entry name" value="ANK_REPEAT"/>
    <property type="match status" value="1"/>
</dbReference>
<keyword evidence="5" id="KW-1185">Reference proteome</keyword>
<dbReference type="SUPFAM" id="SSF48403">
    <property type="entry name" value="Ankyrin repeat"/>
    <property type="match status" value="2"/>
</dbReference>
<dbReference type="PANTHER" id="PTHR24198:SF165">
    <property type="entry name" value="ANKYRIN REPEAT-CONTAINING PROTEIN-RELATED"/>
    <property type="match status" value="1"/>
</dbReference>
<dbReference type="PROSITE" id="PS50297">
    <property type="entry name" value="ANK_REP_REGION"/>
    <property type="match status" value="1"/>
</dbReference>
<dbReference type="Proteomes" id="UP000193920">
    <property type="component" value="Unassembled WGS sequence"/>
</dbReference>
<keyword evidence="1" id="KW-0677">Repeat</keyword>
<evidence type="ECO:0000256" key="1">
    <source>
        <dbReference type="ARBA" id="ARBA00022737"/>
    </source>
</evidence>